<dbReference type="EnsemblPlants" id="PGSC0003DMT400096511">
    <property type="protein sequence ID" value="PGSC0003DMT400096511"/>
    <property type="gene ID" value="PGSC0003DMG400046082"/>
</dbReference>
<dbReference type="OMA" id="FQANGHG"/>
<evidence type="ECO:0000313" key="2">
    <source>
        <dbReference type="EnsemblPlants" id="PGSC0003DMT400096511"/>
    </source>
</evidence>
<dbReference type="PaxDb" id="4113-PGSC0003DMT400096511"/>
<dbReference type="AlphaFoldDB" id="M1DYL6"/>
<name>M1DYL6_SOLTU</name>
<feature type="domain" description="HD-Zip IV C-terminal" evidence="1">
    <location>
        <begin position="49"/>
        <end position="170"/>
    </location>
</feature>
<dbReference type="PANTHER" id="PTHR45654:SF20">
    <property type="entry name" value="HOMEOBOX PROTEIN"/>
    <property type="match status" value="1"/>
</dbReference>
<dbReference type="InterPro" id="IPR042160">
    <property type="entry name" value="HD-Zip_IV"/>
</dbReference>
<dbReference type="Pfam" id="PF25797">
    <property type="entry name" value="PDF2_C"/>
    <property type="match status" value="1"/>
</dbReference>
<reference evidence="3" key="1">
    <citation type="journal article" date="2011" name="Nature">
        <title>Genome sequence and analysis of the tuber crop potato.</title>
        <authorList>
            <consortium name="The Potato Genome Sequencing Consortium"/>
        </authorList>
    </citation>
    <scope>NUCLEOTIDE SEQUENCE [LARGE SCALE GENOMIC DNA]</scope>
    <source>
        <strain evidence="3">cv. DM1-3 516 R44</strain>
    </source>
</reference>
<dbReference type="Gramene" id="PGSC0003DMT400096511">
    <property type="protein sequence ID" value="PGSC0003DMT400096511"/>
    <property type="gene ID" value="PGSC0003DMG400046082"/>
</dbReference>
<dbReference type="PANTHER" id="PTHR45654">
    <property type="entry name" value="HOMEOBOX-LEUCINE ZIPPER PROTEIN MERISTEM L1"/>
    <property type="match status" value="1"/>
</dbReference>
<evidence type="ECO:0000313" key="3">
    <source>
        <dbReference type="Proteomes" id="UP000011115"/>
    </source>
</evidence>
<organism evidence="2 3">
    <name type="scientific">Solanum tuberosum</name>
    <name type="common">Potato</name>
    <dbReference type="NCBI Taxonomy" id="4113"/>
    <lineage>
        <taxon>Eukaryota</taxon>
        <taxon>Viridiplantae</taxon>
        <taxon>Streptophyta</taxon>
        <taxon>Embryophyta</taxon>
        <taxon>Tracheophyta</taxon>
        <taxon>Spermatophyta</taxon>
        <taxon>Magnoliopsida</taxon>
        <taxon>eudicotyledons</taxon>
        <taxon>Gunneridae</taxon>
        <taxon>Pentapetalae</taxon>
        <taxon>asterids</taxon>
        <taxon>lamiids</taxon>
        <taxon>Solanales</taxon>
        <taxon>Solanaceae</taxon>
        <taxon>Solanoideae</taxon>
        <taxon>Solaneae</taxon>
        <taxon>Solanum</taxon>
    </lineage>
</organism>
<dbReference type="InParanoid" id="M1DYL6"/>
<accession>M1DYL6</accession>
<proteinExistence type="predicted"/>
<dbReference type="HOGENOM" id="CLU_015002_1_0_1"/>
<keyword evidence="3" id="KW-1185">Reference proteome</keyword>
<sequence length="171" mass="18870">MTRNFCAGVCATTHKWKVIQLENGEYPKLMTRTNTGHMGEPIGAVGDNNSAKQNNMLIFQDACTNAIGFLLVYGIVNSQEINMMMKEGDSSFVHLLPNVISTVQHCSATDNGNGIFRKNDNGVYSGSLVTIGFQMMENNLHATNLHMESIKNANDIISYTIHKIKIALKCK</sequence>
<evidence type="ECO:0000259" key="1">
    <source>
        <dbReference type="Pfam" id="PF25797"/>
    </source>
</evidence>
<dbReference type="Proteomes" id="UP000011115">
    <property type="component" value="Unassembled WGS sequence"/>
</dbReference>
<reference evidence="2" key="2">
    <citation type="submission" date="2015-06" db="UniProtKB">
        <authorList>
            <consortium name="EnsemblPlants"/>
        </authorList>
    </citation>
    <scope>IDENTIFICATION</scope>
    <source>
        <strain evidence="2">DM1-3 516 R44</strain>
    </source>
</reference>
<dbReference type="InterPro" id="IPR057993">
    <property type="entry name" value="HD-Zip_IV_C"/>
</dbReference>
<protein>
    <submittedName>
        <fullName evidence="2">Homeobox protein</fullName>
    </submittedName>
</protein>
<dbReference type="eggNOG" id="ENOG502QUAY">
    <property type="taxonomic scope" value="Eukaryota"/>
</dbReference>